<accession>A0A7W8QTP3</accession>
<dbReference type="AlphaFoldDB" id="A0A7W8QTP3"/>
<keyword evidence="2" id="KW-1185">Reference proteome</keyword>
<dbReference type="Proteomes" id="UP000572635">
    <property type="component" value="Unassembled WGS sequence"/>
</dbReference>
<protein>
    <submittedName>
        <fullName evidence="1">Uncharacterized protein</fullName>
    </submittedName>
</protein>
<dbReference type="EMBL" id="JACHDB010000003">
    <property type="protein sequence ID" value="MBB5436322.1"/>
    <property type="molecule type" value="Genomic_DNA"/>
</dbReference>
<evidence type="ECO:0000313" key="2">
    <source>
        <dbReference type="Proteomes" id="UP000572635"/>
    </source>
</evidence>
<proteinExistence type="predicted"/>
<dbReference type="RefSeq" id="WP_184399972.1">
    <property type="nucleotide sequence ID" value="NZ_JACHDB010000003.1"/>
</dbReference>
<comment type="caution">
    <text evidence="1">The sequence shown here is derived from an EMBL/GenBank/DDBJ whole genome shotgun (WGS) entry which is preliminary data.</text>
</comment>
<reference evidence="1 2" key="1">
    <citation type="submission" date="2020-08" db="EMBL/GenBank/DDBJ databases">
        <title>Sequencing the genomes of 1000 actinobacteria strains.</title>
        <authorList>
            <person name="Klenk H.-P."/>
        </authorList>
    </citation>
    <scope>NUCLEOTIDE SEQUENCE [LARGE SCALE GENOMIC DNA]</scope>
    <source>
        <strain evidence="1 2">DSM 44551</strain>
    </source>
</reference>
<name>A0A7W8QTP3_9ACTN</name>
<evidence type="ECO:0000313" key="1">
    <source>
        <dbReference type="EMBL" id="MBB5436322.1"/>
    </source>
</evidence>
<sequence>MADTCKTCGGTGYMSSGLPCRPCQASRPSPPCRPCSEGRPYGDGLHTCRL</sequence>
<gene>
    <name evidence="1" type="ORF">HDA36_006486</name>
</gene>
<organism evidence="1 2">
    <name type="scientific">Nocardiopsis composta</name>
    <dbReference type="NCBI Taxonomy" id="157465"/>
    <lineage>
        <taxon>Bacteria</taxon>
        <taxon>Bacillati</taxon>
        <taxon>Actinomycetota</taxon>
        <taxon>Actinomycetes</taxon>
        <taxon>Streptosporangiales</taxon>
        <taxon>Nocardiopsidaceae</taxon>
        <taxon>Nocardiopsis</taxon>
    </lineage>
</organism>